<gene>
    <name evidence="1" type="ORF">V1477_009690</name>
</gene>
<dbReference type="EMBL" id="JAYRBN010000058">
    <property type="protein sequence ID" value="KAL2742061.1"/>
    <property type="molecule type" value="Genomic_DNA"/>
</dbReference>
<sequence>MQTSKKSLGHLKPLCIGEHLQRFYCPLRFEKFTTSNDGAPFLTNTGLNCIGKVHRSPKGLKSNFAVPLLGSRTLNNIDQLKILKRKVKPIVVVSGQTECHKPFFYRTTVNSVQPLVDGSFSVVLVTDLLVNVISLLRDCIISFVIQEDNIVQQLSLFVLTKKDNIEDNKGFLVNILRRSSNVAHSRRVTIVIL</sequence>
<dbReference type="Proteomes" id="UP001607303">
    <property type="component" value="Unassembled WGS sequence"/>
</dbReference>
<reference evidence="1 2" key="1">
    <citation type="journal article" date="2024" name="Ann. Entomol. Soc. Am.">
        <title>Genomic analyses of the southern and eastern yellowjacket wasps (Hymenoptera: Vespidae) reveal evolutionary signatures of social life.</title>
        <authorList>
            <person name="Catto M.A."/>
            <person name="Caine P.B."/>
            <person name="Orr S.E."/>
            <person name="Hunt B.G."/>
            <person name="Goodisman M.A.D."/>
        </authorList>
    </citation>
    <scope>NUCLEOTIDE SEQUENCE [LARGE SCALE GENOMIC DNA]</scope>
    <source>
        <strain evidence="1">232</strain>
        <tissue evidence="1">Head and thorax</tissue>
    </source>
</reference>
<organism evidence="1 2">
    <name type="scientific">Vespula maculifrons</name>
    <name type="common">Eastern yellow jacket</name>
    <name type="synonym">Wasp</name>
    <dbReference type="NCBI Taxonomy" id="7453"/>
    <lineage>
        <taxon>Eukaryota</taxon>
        <taxon>Metazoa</taxon>
        <taxon>Ecdysozoa</taxon>
        <taxon>Arthropoda</taxon>
        <taxon>Hexapoda</taxon>
        <taxon>Insecta</taxon>
        <taxon>Pterygota</taxon>
        <taxon>Neoptera</taxon>
        <taxon>Endopterygota</taxon>
        <taxon>Hymenoptera</taxon>
        <taxon>Apocrita</taxon>
        <taxon>Aculeata</taxon>
        <taxon>Vespoidea</taxon>
        <taxon>Vespidae</taxon>
        <taxon>Vespinae</taxon>
        <taxon>Vespula</taxon>
    </lineage>
</organism>
<evidence type="ECO:0000313" key="1">
    <source>
        <dbReference type="EMBL" id="KAL2742061.1"/>
    </source>
</evidence>
<keyword evidence="2" id="KW-1185">Reference proteome</keyword>
<accession>A0ABD2CAG5</accession>
<name>A0ABD2CAG5_VESMC</name>
<protein>
    <submittedName>
        <fullName evidence="1">Uncharacterized protein</fullName>
    </submittedName>
</protein>
<proteinExistence type="predicted"/>
<comment type="caution">
    <text evidence="1">The sequence shown here is derived from an EMBL/GenBank/DDBJ whole genome shotgun (WGS) entry which is preliminary data.</text>
</comment>
<evidence type="ECO:0000313" key="2">
    <source>
        <dbReference type="Proteomes" id="UP001607303"/>
    </source>
</evidence>
<dbReference type="AlphaFoldDB" id="A0ABD2CAG5"/>